<dbReference type="SUPFAM" id="SSF52402">
    <property type="entry name" value="Adenine nucleotide alpha hydrolases-like"/>
    <property type="match status" value="1"/>
</dbReference>
<sequence length="258" mass="29046">MNTEIRTLIDAGALFVSNHSGGKDSQAMLIKLLEIVPAKQLIVVHASLGIIEWPGALGLAEKQAKNAGLVFIVARASKTFFEMVERRFASRPEVPSWPSSSTRQCTSDLKRGPIQREVRRYAKACRFKTIVNCLGLRAQESPGRAKRQVFRKNETDSNSVLTWYEWLPIHGMLTDEVFAAIRESGQQPHYAYALGNERLSCVFCIMASRNDLRNGARSHPELLEKYAALEARTGYTMHMNRIPIRELTADDEKKERAA</sequence>
<feature type="domain" description="Phosphoadenosine phosphosulphate reductase" evidence="1">
    <location>
        <begin position="18"/>
        <end position="205"/>
    </location>
</feature>
<protein>
    <submittedName>
        <fullName evidence="2">Phosphoadenosine phosphosulfate reductase family protein</fullName>
    </submittedName>
</protein>
<name>A0A765BRP3_SALER</name>
<dbReference type="GO" id="GO:0003824">
    <property type="term" value="F:catalytic activity"/>
    <property type="evidence" value="ECO:0007669"/>
    <property type="project" value="InterPro"/>
</dbReference>
<dbReference type="Gene3D" id="3.40.50.620">
    <property type="entry name" value="HUPs"/>
    <property type="match status" value="1"/>
</dbReference>
<reference evidence="2" key="1">
    <citation type="journal article" date="2018" name="Genome Biol.">
        <title>SKESA: strategic k-mer extension for scrupulous assemblies.</title>
        <authorList>
            <person name="Souvorov A."/>
            <person name="Agarwala R."/>
            <person name="Lipman D.J."/>
        </authorList>
    </citation>
    <scope>NUCLEOTIDE SEQUENCE</scope>
    <source>
        <strain evidence="2">MA.CK_05/00002290</strain>
    </source>
</reference>
<gene>
    <name evidence="2" type="ORF">G8P63_002386</name>
</gene>
<reference evidence="2" key="2">
    <citation type="submission" date="2020-02" db="EMBL/GenBank/DDBJ databases">
        <authorList>
            <consortium name="NCBI Pathogen Detection Project"/>
        </authorList>
    </citation>
    <scope>NUCLEOTIDE SEQUENCE</scope>
    <source>
        <strain evidence="2">MA.CK_05/00002290</strain>
    </source>
</reference>
<dbReference type="InterPro" id="IPR002500">
    <property type="entry name" value="PAPS_reduct_dom"/>
</dbReference>
<dbReference type="PANTHER" id="PTHR43196">
    <property type="entry name" value="SULFATE ADENYLYLTRANSFERASE SUBUNIT 2"/>
    <property type="match status" value="1"/>
</dbReference>
<accession>A0A765BRP3</accession>
<dbReference type="PANTHER" id="PTHR43196:SF2">
    <property type="entry name" value="PHOSPHOADENOSINE PHOSPHOSULFATE REDUCTASE"/>
    <property type="match status" value="1"/>
</dbReference>
<evidence type="ECO:0000259" key="1">
    <source>
        <dbReference type="Pfam" id="PF01507"/>
    </source>
</evidence>
<comment type="caution">
    <text evidence="2">The sequence shown here is derived from an EMBL/GenBank/DDBJ whole genome shotgun (WGS) entry which is preliminary data.</text>
</comment>
<proteinExistence type="predicted"/>
<dbReference type="AlphaFoldDB" id="A0A765BRP3"/>
<dbReference type="InterPro" id="IPR050128">
    <property type="entry name" value="Sulfate_adenylyltrnsfr_sub2"/>
</dbReference>
<dbReference type="EMBL" id="DAAYQX010000005">
    <property type="protein sequence ID" value="HAG5376162.1"/>
    <property type="molecule type" value="Genomic_DNA"/>
</dbReference>
<dbReference type="Pfam" id="PF01507">
    <property type="entry name" value="PAPS_reduct"/>
    <property type="match status" value="1"/>
</dbReference>
<evidence type="ECO:0000313" key="2">
    <source>
        <dbReference type="EMBL" id="HAG5376162.1"/>
    </source>
</evidence>
<dbReference type="InterPro" id="IPR014729">
    <property type="entry name" value="Rossmann-like_a/b/a_fold"/>
</dbReference>
<organism evidence="2">
    <name type="scientific">Salmonella enterica</name>
    <name type="common">Salmonella choleraesuis</name>
    <dbReference type="NCBI Taxonomy" id="28901"/>
    <lineage>
        <taxon>Bacteria</taxon>
        <taxon>Pseudomonadati</taxon>
        <taxon>Pseudomonadota</taxon>
        <taxon>Gammaproteobacteria</taxon>
        <taxon>Enterobacterales</taxon>
        <taxon>Enterobacteriaceae</taxon>
        <taxon>Salmonella</taxon>
    </lineage>
</organism>